<dbReference type="Pfam" id="PF13439">
    <property type="entry name" value="Glyco_transf_4"/>
    <property type="match status" value="1"/>
</dbReference>
<evidence type="ECO:0000256" key="1">
    <source>
        <dbReference type="ARBA" id="ARBA00022676"/>
    </source>
</evidence>
<reference evidence="5" key="1">
    <citation type="journal article" date="2019" name="Int. J. Syst. Evol. Microbiol.">
        <title>The Global Catalogue of Microorganisms (GCM) 10K type strain sequencing project: providing services to taxonomists for standard genome sequencing and annotation.</title>
        <authorList>
            <consortium name="The Broad Institute Genomics Platform"/>
            <consortium name="The Broad Institute Genome Sequencing Center for Infectious Disease"/>
            <person name="Wu L."/>
            <person name="Ma J."/>
        </authorList>
    </citation>
    <scope>NUCLEOTIDE SEQUENCE [LARGE SCALE GENOMIC DNA]</scope>
    <source>
        <strain evidence="5">JCM 18541</strain>
    </source>
</reference>
<dbReference type="InterPro" id="IPR028098">
    <property type="entry name" value="Glyco_trans_4-like_N"/>
</dbReference>
<proteinExistence type="predicted"/>
<sequence>MRVGMLSSWDMEDPSSWSGVVLPACQSLAEKVELVPLQVPKMRDSMVDRLLTRLLGLLKITYLPGDSFATSFRKARAVRKLLNQHQVDVVVSFAAAKESLGVPAHIPLVQVTDSSFKAIVKAYFKHDRVSRLTLFQGVMLDRWVARRSDYFCVASEWSAQQLINDNGVNPAAIRVLPFGPGTPPVSGPLGSTSTDLGIAVLFIASNWARKGGERALKSFRKARLVRPELTLTVVGAPPPVTETDGVTFLPRQTREELSRLYRSHHLLLEPTEASAGGVVVTDALNHGLPVLSTLVGGIPTLVRQGETGWLVSQDNAVKEMAELLVTLTPAELTRVSAAAEQDASQRLTWENWSQGMLEVCEKLAA</sequence>
<comment type="caution">
    <text evidence="4">The sequence shown here is derived from an EMBL/GenBank/DDBJ whole genome shotgun (WGS) entry which is preliminary data.</text>
</comment>
<dbReference type="CDD" id="cd03801">
    <property type="entry name" value="GT4_PimA-like"/>
    <property type="match status" value="1"/>
</dbReference>
<gene>
    <name evidence="4" type="ORF">GCM10023352_14790</name>
</gene>
<keyword evidence="1" id="KW-0328">Glycosyltransferase</keyword>
<evidence type="ECO:0000313" key="4">
    <source>
        <dbReference type="EMBL" id="GAA4796416.1"/>
    </source>
</evidence>
<dbReference type="Gene3D" id="3.40.50.2000">
    <property type="entry name" value="Glycogen Phosphorylase B"/>
    <property type="match status" value="2"/>
</dbReference>
<evidence type="ECO:0000313" key="5">
    <source>
        <dbReference type="Proteomes" id="UP001500187"/>
    </source>
</evidence>
<dbReference type="PANTHER" id="PTHR12526">
    <property type="entry name" value="GLYCOSYLTRANSFERASE"/>
    <property type="match status" value="1"/>
</dbReference>
<feature type="domain" description="Glycosyltransferase subfamily 4-like N-terminal" evidence="3">
    <location>
        <begin position="61"/>
        <end position="177"/>
    </location>
</feature>
<evidence type="ECO:0000256" key="2">
    <source>
        <dbReference type="ARBA" id="ARBA00022679"/>
    </source>
</evidence>
<dbReference type="SUPFAM" id="SSF53756">
    <property type="entry name" value="UDP-Glycosyltransferase/glycogen phosphorylase"/>
    <property type="match status" value="1"/>
</dbReference>
<organism evidence="4 5">
    <name type="scientific">Rothia endophytica</name>
    <dbReference type="NCBI Taxonomy" id="1324766"/>
    <lineage>
        <taxon>Bacteria</taxon>
        <taxon>Bacillati</taxon>
        <taxon>Actinomycetota</taxon>
        <taxon>Actinomycetes</taxon>
        <taxon>Micrococcales</taxon>
        <taxon>Micrococcaceae</taxon>
        <taxon>Rothia</taxon>
    </lineage>
</organism>
<name>A0ABP9BNL4_9MICC</name>
<evidence type="ECO:0000259" key="3">
    <source>
        <dbReference type="Pfam" id="PF13439"/>
    </source>
</evidence>
<accession>A0ABP9BNL4</accession>
<dbReference type="Proteomes" id="UP001500187">
    <property type="component" value="Unassembled WGS sequence"/>
</dbReference>
<protein>
    <recommendedName>
        <fullName evidence="3">Glycosyltransferase subfamily 4-like N-terminal domain-containing protein</fullName>
    </recommendedName>
</protein>
<keyword evidence="5" id="KW-1185">Reference proteome</keyword>
<keyword evidence="2" id="KW-0808">Transferase</keyword>
<dbReference type="Pfam" id="PF13692">
    <property type="entry name" value="Glyco_trans_1_4"/>
    <property type="match status" value="1"/>
</dbReference>
<dbReference type="EMBL" id="BAABKP010000002">
    <property type="protein sequence ID" value="GAA4796416.1"/>
    <property type="molecule type" value="Genomic_DNA"/>
</dbReference>